<name>A0AAD9RZ39_9HYME</name>
<evidence type="ECO:0000313" key="2">
    <source>
        <dbReference type="Proteomes" id="UP001258017"/>
    </source>
</evidence>
<proteinExistence type="predicted"/>
<comment type="caution">
    <text evidence="1">The sequence shown here is derived from an EMBL/GenBank/DDBJ whole genome shotgun (WGS) entry which is preliminary data.</text>
</comment>
<gene>
    <name evidence="1" type="ORF">KPH14_006353</name>
</gene>
<accession>A0AAD9RZ39</accession>
<keyword evidence="2" id="KW-1185">Reference proteome</keyword>
<dbReference type="AlphaFoldDB" id="A0AAD9RZ39"/>
<protein>
    <submittedName>
        <fullName evidence="1">Uncharacterized protein</fullName>
    </submittedName>
</protein>
<sequence length="88" mass="9685">MPDHETASSNDDRGDLVHRFNDNITVVAVLRPGRNLRRRSRSKAVLGDVATSGGRLAVLLDRQPHPLLRAPDDPNIPLLYPNLDKGLA</sequence>
<reference evidence="1" key="1">
    <citation type="submission" date="2021-08" db="EMBL/GenBank/DDBJ databases">
        <authorList>
            <person name="Misof B."/>
            <person name="Oliver O."/>
            <person name="Podsiadlowski L."/>
            <person name="Donath A."/>
            <person name="Peters R."/>
            <person name="Mayer C."/>
            <person name="Rust J."/>
            <person name="Gunkel S."/>
            <person name="Lesny P."/>
            <person name="Martin S."/>
            <person name="Oeyen J.P."/>
            <person name="Petersen M."/>
            <person name="Panagiotis P."/>
            <person name="Wilbrandt J."/>
            <person name="Tanja T."/>
        </authorList>
    </citation>
    <scope>NUCLEOTIDE SEQUENCE</scope>
    <source>
        <strain evidence="1">GBR_01_08_01A</strain>
        <tissue evidence="1">Thorax + abdomen</tissue>
    </source>
</reference>
<dbReference type="EMBL" id="JAIFRP010000003">
    <property type="protein sequence ID" value="KAK2588579.1"/>
    <property type="molecule type" value="Genomic_DNA"/>
</dbReference>
<reference evidence="1" key="2">
    <citation type="journal article" date="2023" name="Commun. Biol.">
        <title>Intrasexual cuticular hydrocarbon dimorphism in a wasp sheds light on hydrocarbon biosynthesis genes in Hymenoptera.</title>
        <authorList>
            <person name="Moris V.C."/>
            <person name="Podsiadlowski L."/>
            <person name="Martin S."/>
            <person name="Oeyen J.P."/>
            <person name="Donath A."/>
            <person name="Petersen M."/>
            <person name="Wilbrandt J."/>
            <person name="Misof B."/>
            <person name="Liedtke D."/>
            <person name="Thamm M."/>
            <person name="Scheiner R."/>
            <person name="Schmitt T."/>
            <person name="Niehuis O."/>
        </authorList>
    </citation>
    <scope>NUCLEOTIDE SEQUENCE</scope>
    <source>
        <strain evidence="1">GBR_01_08_01A</strain>
    </source>
</reference>
<organism evidence="1 2">
    <name type="scientific">Odynerus spinipes</name>
    <dbReference type="NCBI Taxonomy" id="1348599"/>
    <lineage>
        <taxon>Eukaryota</taxon>
        <taxon>Metazoa</taxon>
        <taxon>Ecdysozoa</taxon>
        <taxon>Arthropoda</taxon>
        <taxon>Hexapoda</taxon>
        <taxon>Insecta</taxon>
        <taxon>Pterygota</taxon>
        <taxon>Neoptera</taxon>
        <taxon>Endopterygota</taxon>
        <taxon>Hymenoptera</taxon>
        <taxon>Apocrita</taxon>
        <taxon>Aculeata</taxon>
        <taxon>Vespoidea</taxon>
        <taxon>Vespidae</taxon>
        <taxon>Eumeninae</taxon>
        <taxon>Odynerus</taxon>
    </lineage>
</organism>
<dbReference type="Proteomes" id="UP001258017">
    <property type="component" value="Unassembled WGS sequence"/>
</dbReference>
<evidence type="ECO:0000313" key="1">
    <source>
        <dbReference type="EMBL" id="KAK2588579.1"/>
    </source>
</evidence>